<dbReference type="AlphaFoldDB" id="A0A820SH19"/>
<sequence length="605" mass="68631">MTTKTNPKSFYSSMYANDDQLFANEQIQRYDADTIKNRYGDNWRNYASNVREIKQADGSIVREYIIEDPSLLKEIKPSLDSASSSSSSSTSAGSDDEQQSSKHKFAQIKAKFEKKSLTNVMASPSSSSTLTSSNPTTRRNSDKQINDLYPKKRQGSTDSSSTNRTVNDIAGGPRIPSNLSQNTSNSQHSQSTSNSSFRRLNSAEEADEEVQRIHRQVQDFRQHQDTLTPISSIDENKQQSNVQYEVLDENGNPISIDGVTDLIKMSGVTAREVQQQDGSFIREYVIDDPDILSKFHKQQSPMVSQQQSFNNNIPPPPPRIPLKQSMLFHQGPSSNDQHPPINIENIHVLEPQRRYEYTTTSGKRIEFMITHSESGNQMINDSDIRELSSAINNHHIPSSSSSSISNPTQQQQQQQQTYNLPKQWHPAVDLTIRNGRTRQRTGSDNQAMPNNYNVNFQQMQQMPSDLTRSASYGALNQGAYQQSFAPVFTEPIIDWTALRQQDPQGQIDPQVIQQFIAQKHQNGSFQTSAQFLPEQKQQPMTRSIHSPSRYNASAAPTFYQHQQQQMSYPYQGQQQHGVRITNDANDMHFNQQQLPTMMGYHNTRI</sequence>
<dbReference type="EMBL" id="CAJOBP010004848">
    <property type="protein sequence ID" value="CAF4452968.1"/>
    <property type="molecule type" value="Genomic_DNA"/>
</dbReference>
<comment type="caution">
    <text evidence="3">The sequence shown here is derived from an EMBL/GenBank/DDBJ whole genome shotgun (WGS) entry which is preliminary data.</text>
</comment>
<feature type="compositionally biased region" description="Low complexity" evidence="1">
    <location>
        <begin position="123"/>
        <end position="138"/>
    </location>
</feature>
<dbReference type="EMBL" id="CAJNXB010000050">
    <property type="protein sequence ID" value="CAF3006537.1"/>
    <property type="molecule type" value="Genomic_DNA"/>
</dbReference>
<proteinExistence type="predicted"/>
<feature type="compositionally biased region" description="Low complexity" evidence="1">
    <location>
        <begin position="78"/>
        <end position="93"/>
    </location>
</feature>
<feature type="region of interest" description="Disordered" evidence="1">
    <location>
        <begin position="393"/>
        <end position="418"/>
    </location>
</feature>
<accession>A0A820SH19</accession>
<protein>
    <submittedName>
        <fullName evidence="3">Uncharacterized protein</fullName>
    </submittedName>
</protein>
<feature type="region of interest" description="Disordered" evidence="1">
    <location>
        <begin position="77"/>
        <end position="103"/>
    </location>
</feature>
<evidence type="ECO:0000313" key="3">
    <source>
        <dbReference type="EMBL" id="CAF4452968.1"/>
    </source>
</evidence>
<feature type="compositionally biased region" description="Low complexity" evidence="1">
    <location>
        <begin position="177"/>
        <end position="196"/>
    </location>
</feature>
<feature type="compositionally biased region" description="Low complexity" evidence="1">
    <location>
        <begin position="393"/>
        <end position="417"/>
    </location>
</feature>
<dbReference type="Proteomes" id="UP000663825">
    <property type="component" value="Unassembled WGS sequence"/>
</dbReference>
<reference evidence="3" key="1">
    <citation type="submission" date="2021-02" db="EMBL/GenBank/DDBJ databases">
        <authorList>
            <person name="Nowell W R."/>
        </authorList>
    </citation>
    <scope>NUCLEOTIDE SEQUENCE</scope>
</reference>
<feature type="region of interest" description="Disordered" evidence="1">
    <location>
        <begin position="116"/>
        <end position="209"/>
    </location>
</feature>
<evidence type="ECO:0000313" key="4">
    <source>
        <dbReference type="Proteomes" id="UP000663873"/>
    </source>
</evidence>
<organism evidence="3 4">
    <name type="scientific">Rotaria socialis</name>
    <dbReference type="NCBI Taxonomy" id="392032"/>
    <lineage>
        <taxon>Eukaryota</taxon>
        <taxon>Metazoa</taxon>
        <taxon>Spiralia</taxon>
        <taxon>Gnathifera</taxon>
        <taxon>Rotifera</taxon>
        <taxon>Eurotatoria</taxon>
        <taxon>Bdelloidea</taxon>
        <taxon>Philodinida</taxon>
        <taxon>Philodinidae</taxon>
        <taxon>Rotaria</taxon>
    </lineage>
</organism>
<name>A0A820SH19_9BILA</name>
<dbReference type="OrthoDB" id="10016922at2759"/>
<dbReference type="Proteomes" id="UP000663873">
    <property type="component" value="Unassembled WGS sequence"/>
</dbReference>
<feature type="compositionally biased region" description="Polar residues" evidence="1">
    <location>
        <begin position="156"/>
        <end position="166"/>
    </location>
</feature>
<keyword evidence="4" id="KW-1185">Reference proteome</keyword>
<gene>
    <name evidence="2" type="ORF">TIS948_LOCUS1728</name>
    <name evidence="3" type="ORF">UJA718_LOCUS22917</name>
</gene>
<evidence type="ECO:0000256" key="1">
    <source>
        <dbReference type="SAM" id="MobiDB-lite"/>
    </source>
</evidence>
<evidence type="ECO:0000313" key="2">
    <source>
        <dbReference type="EMBL" id="CAF3006537.1"/>
    </source>
</evidence>